<sequence>MQAPIHIVLLRNSPLCCLHRRCRKSSRPSNRCTDLIRAPLPSAVTCPPRDTSRPVVPSLLRGSAPKSVQPALIAPSFPAFAAVAVHSVIISDSLSKPVSSRLGRTPTIPFGLSADGFLRAILWGAAYGTTGMSKSLLLPAAYRYVSSHTSERTEWTGALVRRVQMHCIPSIACRCVVILRLISLRSQTYIVLDNESSAGVQERSFRGTLSRCNSAERRCEHAVHDGARASQHPQARLPYSDTTSRGLCPGGRQDATA</sequence>
<protein>
    <submittedName>
        <fullName evidence="2">Uncharacterized protein</fullName>
    </submittedName>
</protein>
<accession>A0A7C8MDW0</accession>
<evidence type="ECO:0000313" key="2">
    <source>
        <dbReference type="EMBL" id="KAF2867004.1"/>
    </source>
</evidence>
<evidence type="ECO:0000256" key="1">
    <source>
        <dbReference type="SAM" id="MobiDB-lite"/>
    </source>
</evidence>
<comment type="caution">
    <text evidence="2">The sequence shown here is derived from an EMBL/GenBank/DDBJ whole genome shotgun (WGS) entry which is preliminary data.</text>
</comment>
<organism evidence="2 3">
    <name type="scientific">Massariosphaeria phaeospora</name>
    <dbReference type="NCBI Taxonomy" id="100035"/>
    <lineage>
        <taxon>Eukaryota</taxon>
        <taxon>Fungi</taxon>
        <taxon>Dikarya</taxon>
        <taxon>Ascomycota</taxon>
        <taxon>Pezizomycotina</taxon>
        <taxon>Dothideomycetes</taxon>
        <taxon>Pleosporomycetidae</taxon>
        <taxon>Pleosporales</taxon>
        <taxon>Pleosporales incertae sedis</taxon>
        <taxon>Massariosphaeria</taxon>
    </lineage>
</organism>
<keyword evidence="3" id="KW-1185">Reference proteome</keyword>
<dbReference type="AlphaFoldDB" id="A0A7C8MDW0"/>
<feature type="region of interest" description="Disordered" evidence="1">
    <location>
        <begin position="223"/>
        <end position="257"/>
    </location>
</feature>
<evidence type="ECO:0000313" key="3">
    <source>
        <dbReference type="Proteomes" id="UP000481861"/>
    </source>
</evidence>
<gene>
    <name evidence="2" type="ORF">BDV95DRAFT_192924</name>
</gene>
<proteinExistence type="predicted"/>
<name>A0A7C8MDW0_9PLEO</name>
<dbReference type="Proteomes" id="UP000481861">
    <property type="component" value="Unassembled WGS sequence"/>
</dbReference>
<reference evidence="2 3" key="1">
    <citation type="submission" date="2020-01" db="EMBL/GenBank/DDBJ databases">
        <authorList>
            <consortium name="DOE Joint Genome Institute"/>
            <person name="Haridas S."/>
            <person name="Albert R."/>
            <person name="Binder M."/>
            <person name="Bloem J."/>
            <person name="Labutti K."/>
            <person name="Salamov A."/>
            <person name="Andreopoulos B."/>
            <person name="Baker S.E."/>
            <person name="Barry K."/>
            <person name="Bills G."/>
            <person name="Bluhm B.H."/>
            <person name="Cannon C."/>
            <person name="Castanera R."/>
            <person name="Culley D.E."/>
            <person name="Daum C."/>
            <person name="Ezra D."/>
            <person name="Gonzalez J.B."/>
            <person name="Henrissat B."/>
            <person name="Kuo A."/>
            <person name="Liang C."/>
            <person name="Lipzen A."/>
            <person name="Lutzoni F."/>
            <person name="Magnuson J."/>
            <person name="Mondo S."/>
            <person name="Nolan M."/>
            <person name="Ohm R."/>
            <person name="Pangilinan J."/>
            <person name="Park H.-J.H."/>
            <person name="Ramirez L."/>
            <person name="Alfaro M."/>
            <person name="Sun H."/>
            <person name="Tritt A."/>
            <person name="Yoshinaga Y."/>
            <person name="Zwiers L.-H.L."/>
            <person name="Turgeon B.G."/>
            <person name="Goodwin S.B."/>
            <person name="Spatafora J.W."/>
            <person name="Crous P.W."/>
            <person name="Grigoriev I.V."/>
        </authorList>
    </citation>
    <scope>NUCLEOTIDE SEQUENCE [LARGE SCALE GENOMIC DNA]</scope>
    <source>
        <strain evidence="2 3">CBS 611.86</strain>
    </source>
</reference>
<dbReference type="EMBL" id="JAADJZ010000025">
    <property type="protein sequence ID" value="KAF2867004.1"/>
    <property type="molecule type" value="Genomic_DNA"/>
</dbReference>